<feature type="region of interest" description="Disordered" evidence="1">
    <location>
        <begin position="150"/>
        <end position="203"/>
    </location>
</feature>
<accession>B2IHI5</accession>
<proteinExistence type="predicted"/>
<dbReference type="Gene3D" id="1.10.10.2520">
    <property type="entry name" value="Cell wall hydrolase SleB, domain 1"/>
    <property type="match status" value="1"/>
</dbReference>
<reference evidence="5" key="1">
    <citation type="submission" date="2008-03" db="EMBL/GenBank/DDBJ databases">
        <title>Complete sequence of chromosome of Beijerinckia indica subsp. indica ATCC 9039.</title>
        <authorList>
            <consortium name="US DOE Joint Genome Institute"/>
            <person name="Copeland A."/>
            <person name="Lucas S."/>
            <person name="Lapidus A."/>
            <person name="Glavina del Rio T."/>
            <person name="Dalin E."/>
            <person name="Tice H."/>
            <person name="Bruce D."/>
            <person name="Goodwin L."/>
            <person name="Pitluck S."/>
            <person name="LaButti K."/>
            <person name="Schmutz J."/>
            <person name="Larimer F."/>
            <person name="Land M."/>
            <person name="Hauser L."/>
            <person name="Kyrpides N."/>
            <person name="Mikhailova N."/>
            <person name="Dunfield P.F."/>
            <person name="Dedysh S.N."/>
            <person name="Liesack W."/>
            <person name="Saw J.H."/>
            <person name="Alam M."/>
            <person name="Chen Y."/>
            <person name="Murrell J.C."/>
            <person name="Richardson P."/>
        </authorList>
    </citation>
    <scope>NUCLEOTIDE SEQUENCE [LARGE SCALE GENOMIC DNA]</scope>
    <source>
        <strain evidence="5">ATCC 9039 / DSM 1715 / NCIMB 8712</strain>
    </source>
</reference>
<name>B2IHI5_BEII9</name>
<dbReference type="Proteomes" id="UP000001695">
    <property type="component" value="Chromosome"/>
</dbReference>
<feature type="chain" id="PRO_5002777111" evidence="2">
    <location>
        <begin position="22"/>
        <end position="410"/>
    </location>
</feature>
<evidence type="ECO:0000256" key="1">
    <source>
        <dbReference type="SAM" id="MobiDB-lite"/>
    </source>
</evidence>
<gene>
    <name evidence="4" type="ordered locus">Bind_0856</name>
</gene>
<sequence length="410" mass="43908">MGIVAPWCLAMGLLVSISADAGQEAVMGGSIVALSQRAAVSPTTLVPDLPLDSLTASPRLSRNFAAVAALRQVSLELGEKQDFSEWADEIEPRPDLKRSGRASASKAMPVIDRSRKGDPLVGLRPTFDTQLRQKGGLAKLRAHDLLFTHDETSPTGGFSPAEGDVEGPESVASFEPWPDGESPTTVHAAGDASPAATGSTTTRATVAMRPSALNERLMQGATPATPRALALASTTPAPAEATPVEVVFQRSKNAPETSYAERQKPNYAALISQDRAGSEKRCLAEAIYFEARSEPEEGQAAVAQVVLNRVSSGLYPASICGVVYQNRQHYHGCQFSFACEGKSLKITEPDAWRTALKVADSVTEGRTYLADIGGSTHYHANYVRPRWAKALKKMDVIGHHIFYKLRPGQT</sequence>
<organism evidence="4 5">
    <name type="scientific">Beijerinckia indica subsp. indica (strain ATCC 9039 / DSM 1715 / NCIMB 8712)</name>
    <dbReference type="NCBI Taxonomy" id="395963"/>
    <lineage>
        <taxon>Bacteria</taxon>
        <taxon>Pseudomonadati</taxon>
        <taxon>Pseudomonadota</taxon>
        <taxon>Alphaproteobacteria</taxon>
        <taxon>Hyphomicrobiales</taxon>
        <taxon>Beijerinckiaceae</taxon>
        <taxon>Beijerinckia</taxon>
    </lineage>
</organism>
<keyword evidence="5" id="KW-1185">Reference proteome</keyword>
<evidence type="ECO:0000259" key="3">
    <source>
        <dbReference type="Pfam" id="PF07486"/>
    </source>
</evidence>
<evidence type="ECO:0000313" key="5">
    <source>
        <dbReference type="Proteomes" id="UP000001695"/>
    </source>
</evidence>
<dbReference type="KEGG" id="bid:Bind_0856"/>
<dbReference type="EMBL" id="CP001016">
    <property type="protein sequence ID" value="ACB94506.1"/>
    <property type="molecule type" value="Genomic_DNA"/>
</dbReference>
<dbReference type="STRING" id="395963.Bind_0856"/>
<feature type="signal peptide" evidence="2">
    <location>
        <begin position="1"/>
        <end position="21"/>
    </location>
</feature>
<dbReference type="eggNOG" id="COG3773">
    <property type="taxonomic scope" value="Bacteria"/>
</dbReference>
<dbReference type="InterPro" id="IPR011105">
    <property type="entry name" value="Cell_wall_hydrolase_SleB"/>
</dbReference>
<evidence type="ECO:0000313" key="4">
    <source>
        <dbReference type="EMBL" id="ACB94506.1"/>
    </source>
</evidence>
<dbReference type="HOGENOM" id="CLU_681161_0_0_5"/>
<keyword evidence="2" id="KW-0732">Signal</keyword>
<dbReference type="AlphaFoldDB" id="B2IHI5"/>
<protein>
    <submittedName>
        <fullName evidence="4">Cell wall hydrolase SleB</fullName>
    </submittedName>
</protein>
<feature type="domain" description="Cell wall hydrolase SleB" evidence="3">
    <location>
        <begin position="293"/>
        <end position="403"/>
    </location>
</feature>
<dbReference type="InterPro" id="IPR042047">
    <property type="entry name" value="SleB_dom1"/>
</dbReference>
<reference evidence="4 5" key="2">
    <citation type="journal article" date="2010" name="J. Bacteriol.">
        <title>Complete genome sequence of Beijerinckia indica subsp. indica.</title>
        <authorList>
            <person name="Tamas I."/>
            <person name="Dedysh S.N."/>
            <person name="Liesack W."/>
            <person name="Stott M.B."/>
            <person name="Alam M."/>
            <person name="Murrell J.C."/>
            <person name="Dunfield P.F."/>
        </authorList>
    </citation>
    <scope>NUCLEOTIDE SEQUENCE [LARGE SCALE GENOMIC DNA]</scope>
    <source>
        <strain evidence="5">ATCC 9039 / DSM 1715 / NCIMB 8712</strain>
    </source>
</reference>
<keyword evidence="4" id="KW-0378">Hydrolase</keyword>
<dbReference type="GO" id="GO:0016787">
    <property type="term" value="F:hydrolase activity"/>
    <property type="evidence" value="ECO:0007669"/>
    <property type="project" value="UniProtKB-KW"/>
</dbReference>
<dbReference type="Pfam" id="PF07486">
    <property type="entry name" value="Hydrolase_2"/>
    <property type="match status" value="1"/>
</dbReference>
<evidence type="ECO:0000256" key="2">
    <source>
        <dbReference type="SAM" id="SignalP"/>
    </source>
</evidence>
<dbReference type="RefSeq" id="WP_012383863.1">
    <property type="nucleotide sequence ID" value="NC_010581.1"/>
</dbReference>